<gene>
    <name evidence="2" type="ORF">BAURA63_03840</name>
</gene>
<accession>A0A2H1KVX2</accession>
<evidence type="ECO:0000313" key="2">
    <source>
        <dbReference type="EMBL" id="SMY03926.1"/>
    </source>
</evidence>
<evidence type="ECO:0000259" key="1">
    <source>
        <dbReference type="Pfam" id="PF01695"/>
    </source>
</evidence>
<proteinExistence type="predicted"/>
<dbReference type="SUPFAM" id="SSF52540">
    <property type="entry name" value="P-loop containing nucleoside triphosphate hydrolases"/>
    <property type="match status" value="1"/>
</dbReference>
<feature type="domain" description="IstB-like ATP-binding" evidence="1">
    <location>
        <begin position="1"/>
        <end position="77"/>
    </location>
</feature>
<name>A0A2H1KVX2_BREAU</name>
<dbReference type="InterPro" id="IPR027417">
    <property type="entry name" value="P-loop_NTPase"/>
</dbReference>
<dbReference type="EMBL" id="FXYZ01000073">
    <property type="protein sequence ID" value="SMY03926.1"/>
    <property type="molecule type" value="Genomic_DNA"/>
</dbReference>
<dbReference type="Proteomes" id="UP000234327">
    <property type="component" value="Unassembled WGS sequence"/>
</dbReference>
<evidence type="ECO:0000313" key="3">
    <source>
        <dbReference type="Proteomes" id="UP000234327"/>
    </source>
</evidence>
<sequence>EHASRQQTRRQRLLRAARLPTLKTLDGYDWTAVRFPEDYGRGALASLDFVERAQDLVLYGDVGTGKTHLACALAVEAW</sequence>
<protein>
    <submittedName>
        <fullName evidence="2">IstB-like ATP binding protein</fullName>
    </submittedName>
</protein>
<dbReference type="AlphaFoldDB" id="A0A2H1KVX2"/>
<dbReference type="InterPro" id="IPR002611">
    <property type="entry name" value="IstB_ATP-bd"/>
</dbReference>
<dbReference type="Gene3D" id="3.40.50.300">
    <property type="entry name" value="P-loop containing nucleotide triphosphate hydrolases"/>
    <property type="match status" value="1"/>
</dbReference>
<organism evidence="2 3">
    <name type="scientific">Brevibacterium aurantiacum</name>
    <dbReference type="NCBI Taxonomy" id="273384"/>
    <lineage>
        <taxon>Bacteria</taxon>
        <taxon>Bacillati</taxon>
        <taxon>Actinomycetota</taxon>
        <taxon>Actinomycetes</taxon>
        <taxon>Micrococcales</taxon>
        <taxon>Brevibacteriaceae</taxon>
        <taxon>Brevibacterium</taxon>
    </lineage>
</organism>
<dbReference type="Pfam" id="PF01695">
    <property type="entry name" value="IstB_IS21"/>
    <property type="match status" value="1"/>
</dbReference>
<feature type="non-terminal residue" evidence="2">
    <location>
        <position position="1"/>
    </location>
</feature>
<reference evidence="2 3" key="1">
    <citation type="submission" date="2017-03" db="EMBL/GenBank/DDBJ databases">
        <authorList>
            <person name="Afonso C.L."/>
            <person name="Miller P.J."/>
            <person name="Scott M.A."/>
            <person name="Spackman E."/>
            <person name="Goraichik I."/>
            <person name="Dimitrov K.M."/>
            <person name="Suarez D.L."/>
            <person name="Swayne D.E."/>
        </authorList>
    </citation>
    <scope>NUCLEOTIDE SEQUENCE [LARGE SCALE GENOMIC DNA]</scope>
    <source>
        <strain evidence="3">6(3)</strain>
    </source>
</reference>
<dbReference type="GO" id="GO:0005524">
    <property type="term" value="F:ATP binding"/>
    <property type="evidence" value="ECO:0007669"/>
    <property type="project" value="InterPro"/>
</dbReference>